<sequence>MTNSITPLDSAKHAHLKVTPTTYEHVAEQHLLPISIYEFAYAAVDSPVVFVKNSETGEYQSVIMLGLKPGQNLKQKDGKWLGLYIPNVLKNYPLGLILSAEQQDKVWVGIREESAHVSTDEGNALFEGGEETAFLRLRKESIIKNFEQEQMSKAIIAFLAQKELFSPQSLTVDIKGEKRGINGIYFIDEAKLNRLSSDEFLDIKQRGLLAPIYSHLNSLHQINRLAKEEIELSV</sequence>
<dbReference type="Pfam" id="PF07277">
    <property type="entry name" value="SapC"/>
    <property type="match status" value="1"/>
</dbReference>
<proteinExistence type="predicted"/>
<keyword evidence="2" id="KW-1185">Reference proteome</keyword>
<name>A0A9X2WY36_9GAMM</name>
<dbReference type="Proteomes" id="UP001155604">
    <property type="component" value="Unassembled WGS sequence"/>
</dbReference>
<reference evidence="1" key="1">
    <citation type="journal article" date="2023" name="Int. J. Syst. Evol. Microbiol.">
        <title>&lt;i&gt;Shewanella septentrionalis&lt;/i&gt; sp. nov. and &lt;i&gt;Shewanella holmiensis&lt;/i&gt; sp. nov., isolated from Baltic Sea water and sediments.</title>
        <authorList>
            <person name="Martin-Rodriguez A.J."/>
            <person name="Thorell K."/>
            <person name="Joffre E."/>
            <person name="Jensie-Markopoulos S."/>
            <person name="Moore E.R.B."/>
            <person name="Sjoling A."/>
        </authorList>
    </citation>
    <scope>NUCLEOTIDE SEQUENCE</scope>
    <source>
        <strain evidence="1">SP1W3</strain>
    </source>
</reference>
<gene>
    <name evidence="1" type="ORF">NE536_19545</name>
</gene>
<comment type="caution">
    <text evidence="1">The sequence shown here is derived from an EMBL/GenBank/DDBJ whole genome shotgun (WGS) entry which is preliminary data.</text>
</comment>
<evidence type="ECO:0000313" key="1">
    <source>
        <dbReference type="EMBL" id="MCT7947548.1"/>
    </source>
</evidence>
<accession>A0A9X2WY36</accession>
<evidence type="ECO:0000313" key="2">
    <source>
        <dbReference type="Proteomes" id="UP001155604"/>
    </source>
</evidence>
<dbReference type="RefSeq" id="WP_261273745.1">
    <property type="nucleotide sequence ID" value="NZ_JAMTCC010000045.1"/>
</dbReference>
<dbReference type="InterPro" id="IPR010836">
    <property type="entry name" value="SapC"/>
</dbReference>
<dbReference type="AlphaFoldDB" id="A0A9X2WY36"/>
<organism evidence="1 2">
    <name type="scientific">Shewanella septentrionalis</name>
    <dbReference type="NCBI Taxonomy" id="2952223"/>
    <lineage>
        <taxon>Bacteria</taxon>
        <taxon>Pseudomonadati</taxon>
        <taxon>Pseudomonadota</taxon>
        <taxon>Gammaproteobacteria</taxon>
        <taxon>Alteromonadales</taxon>
        <taxon>Shewanellaceae</taxon>
        <taxon>Shewanella</taxon>
    </lineage>
</organism>
<protein>
    <submittedName>
        <fullName evidence="1">SapC family protein</fullName>
    </submittedName>
</protein>
<dbReference type="EMBL" id="JAMTCC010000045">
    <property type="protein sequence ID" value="MCT7947548.1"/>
    <property type="molecule type" value="Genomic_DNA"/>
</dbReference>